<reference evidence="1 2" key="1">
    <citation type="submission" date="2024-01" db="EMBL/GenBank/DDBJ databases">
        <authorList>
            <person name="Allen C."/>
            <person name="Tagirdzhanova G."/>
        </authorList>
    </citation>
    <scope>NUCLEOTIDE SEQUENCE [LARGE SCALE GENOMIC DNA]</scope>
</reference>
<protein>
    <recommendedName>
        <fullName evidence="3">C6 zinc finger domain containing protein</fullName>
    </recommendedName>
</protein>
<proteinExistence type="predicted"/>
<comment type="caution">
    <text evidence="1">The sequence shown here is derived from an EMBL/GenBank/DDBJ whole genome shotgun (WGS) entry which is preliminary data.</text>
</comment>
<evidence type="ECO:0000313" key="2">
    <source>
        <dbReference type="Proteomes" id="UP001642406"/>
    </source>
</evidence>
<keyword evidence="2" id="KW-1185">Reference proteome</keyword>
<gene>
    <name evidence="1" type="ORF">SBRCBS47491_003513</name>
</gene>
<accession>A0ABP0BFM9</accession>
<organism evidence="1 2">
    <name type="scientific">Sporothrix bragantina</name>
    <dbReference type="NCBI Taxonomy" id="671064"/>
    <lineage>
        <taxon>Eukaryota</taxon>
        <taxon>Fungi</taxon>
        <taxon>Dikarya</taxon>
        <taxon>Ascomycota</taxon>
        <taxon>Pezizomycotina</taxon>
        <taxon>Sordariomycetes</taxon>
        <taxon>Sordariomycetidae</taxon>
        <taxon>Ophiostomatales</taxon>
        <taxon>Ophiostomataceae</taxon>
        <taxon>Sporothrix</taxon>
    </lineage>
</organism>
<evidence type="ECO:0008006" key="3">
    <source>
        <dbReference type="Google" id="ProtNLM"/>
    </source>
</evidence>
<dbReference type="Proteomes" id="UP001642406">
    <property type="component" value="Unassembled WGS sequence"/>
</dbReference>
<dbReference type="EMBL" id="CAWUHC010000023">
    <property type="protein sequence ID" value="CAK7218448.1"/>
    <property type="molecule type" value="Genomic_DNA"/>
</dbReference>
<dbReference type="PANTHER" id="PTHR37540:SF5">
    <property type="entry name" value="TRANSCRIPTION FACTOR DOMAIN-CONTAINING PROTEIN"/>
    <property type="match status" value="1"/>
</dbReference>
<sequence length="433" mass="47965">MLYTFIGCADAFISYFAHPSGANRAFWYLHSAISIVNKRLAKATVTAIASRSCISSGTLVLVSGLAMFERSNGRNDHWEMHMQGLKELVQYYGGLESLYTQPGILQKIFRADLYGSLDDDVPPYFDAHDLCIRLAEAVPADIFFHNNADVDTDTQTALRSAGLKRLTPYLHPTLVRCAHQLEEAVVSWDNMGGFEASEVTAPEAAASAESVISIAATPIATNRTTITRRPSVAAAMQMRYRLTGIQYMLVSSVLRQKLASVVKARDRRLGEMVRTSLVLFSLSILKERPMDTTYALKLVAKLKGILEEEALAVATEIEASTEISIPVDLQLWAIFLAASVTYGGTRWPDKTRDNDETNWILDAFTSRLTTSEYSSSNSNGNATGADYKVKARLCQYLWVPCIHDKLFQRMWYVATTSTGARVTELGTAHEVED</sequence>
<dbReference type="PANTHER" id="PTHR37540">
    <property type="entry name" value="TRANSCRIPTION FACTOR (ACR-2), PUTATIVE-RELATED-RELATED"/>
    <property type="match status" value="1"/>
</dbReference>
<evidence type="ECO:0000313" key="1">
    <source>
        <dbReference type="EMBL" id="CAK7218448.1"/>
    </source>
</evidence>
<name>A0ABP0BFM9_9PEZI</name>